<dbReference type="AlphaFoldDB" id="A0A1X0VFD3"/>
<feature type="binding site" evidence="14">
    <location>
        <position position="195"/>
    </location>
    <ligand>
        <name>sn-glycerol 3-phosphate</name>
        <dbReference type="ChEBI" id="CHEBI:57597"/>
    </ligand>
</feature>
<feature type="binding site" evidence="14">
    <location>
        <position position="11"/>
    </location>
    <ligand>
        <name>NADPH</name>
        <dbReference type="ChEBI" id="CHEBI:57783"/>
    </ligand>
</feature>
<dbReference type="InterPro" id="IPR036291">
    <property type="entry name" value="NAD(P)-bd_dom_sf"/>
</dbReference>
<comment type="catalytic activity">
    <reaction evidence="10">
        <text>sn-glycerol 3-phosphate + NADP(+) = dihydroxyacetone phosphate + NADPH + H(+)</text>
        <dbReference type="Rhea" id="RHEA:11096"/>
        <dbReference type="ChEBI" id="CHEBI:15378"/>
        <dbReference type="ChEBI" id="CHEBI:57597"/>
        <dbReference type="ChEBI" id="CHEBI:57642"/>
        <dbReference type="ChEBI" id="CHEBI:57783"/>
        <dbReference type="ChEBI" id="CHEBI:58349"/>
        <dbReference type="EC" id="1.1.1.94"/>
    </reaction>
    <physiologicalReaction direction="right-to-left" evidence="10">
        <dbReference type="Rhea" id="RHEA:11098"/>
    </physiologicalReaction>
</comment>
<evidence type="ECO:0000256" key="15">
    <source>
        <dbReference type="PIRSR" id="PIRSR000114-1"/>
    </source>
</evidence>
<comment type="caution">
    <text evidence="14">Lacks conserved residue(s) required for the propagation of feature annotation.</text>
</comment>
<keyword evidence="6 14" id="KW-0520">NAD</keyword>
<feature type="binding site" evidence="14">
    <location>
        <position position="258"/>
    </location>
    <ligand>
        <name>sn-glycerol 3-phosphate</name>
        <dbReference type="ChEBI" id="CHEBI:57597"/>
    </ligand>
</feature>
<dbReference type="GO" id="GO:0005829">
    <property type="term" value="C:cytosol"/>
    <property type="evidence" value="ECO:0007669"/>
    <property type="project" value="TreeGrafter"/>
</dbReference>
<gene>
    <name evidence="14" type="primary">gpsA</name>
    <name evidence="21" type="ORF">BMR96_02310</name>
</gene>
<comment type="subcellular location">
    <subcellularLocation>
        <location evidence="14">Cytoplasm</location>
    </subcellularLocation>
</comment>
<evidence type="ECO:0000256" key="7">
    <source>
        <dbReference type="ARBA" id="ARBA00023098"/>
    </source>
</evidence>
<evidence type="ECO:0000256" key="12">
    <source>
        <dbReference type="ARBA" id="ARBA00069372"/>
    </source>
</evidence>
<dbReference type="PROSITE" id="PS00957">
    <property type="entry name" value="NAD_G3PDH"/>
    <property type="match status" value="1"/>
</dbReference>
<evidence type="ECO:0000256" key="16">
    <source>
        <dbReference type="PIRSR" id="PIRSR000114-2"/>
    </source>
</evidence>
<evidence type="ECO:0000313" key="22">
    <source>
        <dbReference type="Proteomes" id="UP000192288"/>
    </source>
</evidence>
<feature type="binding site" evidence="14">
    <location>
        <position position="109"/>
    </location>
    <ligand>
        <name>sn-glycerol 3-phosphate</name>
        <dbReference type="ChEBI" id="CHEBI:57597"/>
    </ligand>
</feature>
<feature type="active site" description="Proton acceptor" evidence="14 15">
    <location>
        <position position="195"/>
    </location>
</feature>
<evidence type="ECO:0000256" key="10">
    <source>
        <dbReference type="ARBA" id="ARBA00052716"/>
    </source>
</evidence>
<evidence type="ECO:0000259" key="20">
    <source>
        <dbReference type="Pfam" id="PF07479"/>
    </source>
</evidence>
<organism evidence="21 22">
    <name type="scientific">Leuconostoc pseudomesenteroides</name>
    <dbReference type="NCBI Taxonomy" id="33968"/>
    <lineage>
        <taxon>Bacteria</taxon>
        <taxon>Bacillati</taxon>
        <taxon>Bacillota</taxon>
        <taxon>Bacilli</taxon>
        <taxon>Lactobacillales</taxon>
        <taxon>Lactobacillaceae</taxon>
        <taxon>Leuconostoc</taxon>
    </lineage>
</organism>
<accession>A0A1X0VFD3</accession>
<feature type="binding site" evidence="14">
    <location>
        <position position="259"/>
    </location>
    <ligand>
        <name>NADPH</name>
        <dbReference type="ChEBI" id="CHEBI:57783"/>
    </ligand>
</feature>
<dbReference type="InterPro" id="IPR013328">
    <property type="entry name" value="6PGD_dom2"/>
</dbReference>
<evidence type="ECO:0000256" key="18">
    <source>
        <dbReference type="RuleBase" id="RU000437"/>
    </source>
</evidence>
<evidence type="ECO:0000256" key="3">
    <source>
        <dbReference type="ARBA" id="ARBA00022741"/>
    </source>
</evidence>
<feature type="binding site" evidence="14">
    <location>
        <position position="259"/>
    </location>
    <ligand>
        <name>sn-glycerol 3-phosphate</name>
        <dbReference type="ChEBI" id="CHEBI:57597"/>
    </ligand>
</feature>
<evidence type="ECO:0000256" key="14">
    <source>
        <dbReference type="HAMAP-Rule" id="MF_00394"/>
    </source>
</evidence>
<dbReference type="EMBL" id="MPLS01000005">
    <property type="protein sequence ID" value="ORI98334.1"/>
    <property type="molecule type" value="Genomic_DNA"/>
</dbReference>
<feature type="binding site" evidence="17">
    <location>
        <position position="259"/>
    </location>
    <ligand>
        <name>NAD(+)</name>
        <dbReference type="ChEBI" id="CHEBI:57540"/>
    </ligand>
</feature>
<feature type="binding site" evidence="14">
    <location>
        <position position="140"/>
    </location>
    <ligand>
        <name>sn-glycerol 3-phosphate</name>
        <dbReference type="ChEBI" id="CHEBI:57597"/>
    </ligand>
</feature>
<comment type="caution">
    <text evidence="21">The sequence shown here is derived from an EMBL/GenBank/DDBJ whole genome shotgun (WGS) entry which is preliminary data.</text>
</comment>
<dbReference type="RefSeq" id="WP_004913295.1">
    <property type="nucleotide sequence ID" value="NZ_MPLS01000005.1"/>
</dbReference>
<evidence type="ECO:0000256" key="2">
    <source>
        <dbReference type="ARBA" id="ARBA00022516"/>
    </source>
</evidence>
<keyword evidence="14" id="KW-0963">Cytoplasm</keyword>
<feature type="binding site" evidence="16">
    <location>
        <begin position="259"/>
        <end position="260"/>
    </location>
    <ligand>
        <name>substrate</name>
    </ligand>
</feature>
<dbReference type="FunFam" id="3.40.50.720:FF:000019">
    <property type="entry name" value="Glycerol-3-phosphate dehydrogenase [NAD(P)+]"/>
    <property type="match status" value="1"/>
</dbReference>
<evidence type="ECO:0000256" key="4">
    <source>
        <dbReference type="ARBA" id="ARBA00022857"/>
    </source>
</evidence>
<feature type="binding site" evidence="17">
    <location>
        <position position="144"/>
    </location>
    <ligand>
        <name>NAD(+)</name>
        <dbReference type="ChEBI" id="CHEBI:57540"/>
    </ligand>
</feature>
<dbReference type="eggNOG" id="COG0240">
    <property type="taxonomic scope" value="Bacteria"/>
</dbReference>
<dbReference type="EC" id="1.1.1.94" evidence="11 14"/>
<feature type="binding site" evidence="14">
    <location>
        <position position="285"/>
    </location>
    <ligand>
        <name>NADPH</name>
        <dbReference type="ChEBI" id="CHEBI:57783"/>
    </ligand>
</feature>
<dbReference type="InterPro" id="IPR011128">
    <property type="entry name" value="G3P_DH_NAD-dep_N"/>
</dbReference>
<keyword evidence="3 14" id="KW-0547">Nucleotide-binding</keyword>
<dbReference type="PANTHER" id="PTHR11728:SF1">
    <property type="entry name" value="GLYCEROL-3-PHOSPHATE DEHYDROGENASE [NAD(+)] 2, CHLOROPLASTIC"/>
    <property type="match status" value="1"/>
</dbReference>
<dbReference type="GO" id="GO:0141153">
    <property type="term" value="F:glycerol-3-phosphate dehydrogenase (NADP+) activity"/>
    <property type="evidence" value="ECO:0007669"/>
    <property type="project" value="RHEA"/>
</dbReference>
<dbReference type="InterPro" id="IPR006168">
    <property type="entry name" value="G3P_DH_NAD-dep"/>
</dbReference>
<dbReference type="UniPathway" id="UPA00940"/>
<dbReference type="GO" id="GO:0005975">
    <property type="term" value="P:carbohydrate metabolic process"/>
    <property type="evidence" value="ECO:0007669"/>
    <property type="project" value="InterPro"/>
</dbReference>
<keyword evidence="4 14" id="KW-0521">NADP</keyword>
<dbReference type="Pfam" id="PF01210">
    <property type="entry name" value="NAD_Gly3P_dh_N"/>
    <property type="match status" value="1"/>
</dbReference>
<evidence type="ECO:0000256" key="11">
    <source>
        <dbReference type="ARBA" id="ARBA00066687"/>
    </source>
</evidence>
<dbReference type="HAMAP" id="MF_00394">
    <property type="entry name" value="NAD_Glyc3P_dehydrog"/>
    <property type="match status" value="1"/>
</dbReference>
<sequence length="336" mass="36164">MTKIAILGAGSWGTALANVVAENHQEVRLWTHNADQAREISNQHTNQKYLPKAILNERLMATDNMALAVSDVDVVLSVVPTKAVREVAHQLADVLAKQNHRVILAHATKGLEPVTFKRISEMLAEEVPAQYRTALAMLSGPSHAEDVIKHDLTAVSIASDDPKAAELIQAIFANDVFRPYTNHDLLGSELASALKNIIAIGSGALIGLGYGANAQAALLTRGLVEMRALGQAMGAKPETFLGLAGIGDLIVTGMSPNSRNYRAGRELGSGKSLAEVEEAMGMVIEGVSTTKAVYEFSVQHQVDMPITKAIYQVLYEQLPLQSAIAQLMQRNLRSED</sequence>
<dbReference type="SUPFAM" id="SSF48179">
    <property type="entry name" value="6-phosphogluconate dehydrogenase C-terminal domain-like"/>
    <property type="match status" value="1"/>
</dbReference>
<dbReference type="PRINTS" id="PR00077">
    <property type="entry name" value="GPDHDRGNASE"/>
</dbReference>
<reference evidence="21 22" key="1">
    <citation type="journal article" date="2017" name="Front. Microbiol.">
        <title>Genomic Characterization of Dairy Associated Leuconostoc Species and Diversity of Leuconostocs in Undefined Mixed Mesophilic Starter Cultures.</title>
        <authorList>
            <person name="Frantzen C.A."/>
            <person name="Kot W."/>
            <person name="Pedersen T.B."/>
            <person name="Ardo Y.M."/>
            <person name="Broadbent J.R."/>
            <person name="Neve H."/>
            <person name="Hansen L.H."/>
            <person name="Dal Bello F."/>
            <person name="Ostlie H.M."/>
            <person name="Kleppen H.P."/>
            <person name="Vogensen F.K."/>
            <person name="Holo H."/>
        </authorList>
    </citation>
    <scope>NUCLEOTIDE SEQUENCE [LARGE SCALE GENOMIC DNA]</scope>
    <source>
        <strain evidence="21 22">LMGCF08</strain>
    </source>
</reference>
<evidence type="ECO:0000313" key="21">
    <source>
        <dbReference type="EMBL" id="ORI98334.1"/>
    </source>
</evidence>
<dbReference type="Gene3D" id="3.40.50.720">
    <property type="entry name" value="NAD(P)-binding Rossmann-like Domain"/>
    <property type="match status" value="1"/>
</dbReference>
<keyword evidence="7 14" id="KW-0443">Lipid metabolism</keyword>
<dbReference type="SUPFAM" id="SSF51735">
    <property type="entry name" value="NAD(P)-binding Rossmann-fold domains"/>
    <property type="match status" value="1"/>
</dbReference>
<proteinExistence type="inferred from homology"/>
<dbReference type="InterPro" id="IPR006109">
    <property type="entry name" value="G3P_DH_NAD-dep_C"/>
</dbReference>
<feature type="domain" description="Glycerol-3-phosphate dehydrogenase NAD-dependent C-terminal" evidence="20">
    <location>
        <begin position="184"/>
        <end position="324"/>
    </location>
</feature>
<evidence type="ECO:0000256" key="6">
    <source>
        <dbReference type="ARBA" id="ARBA00023027"/>
    </source>
</evidence>
<feature type="binding site" evidence="14">
    <location>
        <position position="283"/>
    </location>
    <ligand>
        <name>NADPH</name>
        <dbReference type="ChEBI" id="CHEBI:57783"/>
    </ligand>
</feature>
<evidence type="ECO:0000256" key="17">
    <source>
        <dbReference type="PIRSR" id="PIRSR000114-3"/>
    </source>
</evidence>
<dbReference type="PIRSF" id="PIRSF000114">
    <property type="entry name" value="Glycerol-3-P_dh"/>
    <property type="match status" value="1"/>
</dbReference>
<evidence type="ECO:0000256" key="8">
    <source>
        <dbReference type="ARBA" id="ARBA00023209"/>
    </source>
</evidence>
<comment type="catalytic activity">
    <reaction evidence="14">
        <text>sn-glycerol 3-phosphate + NAD(+) = dihydroxyacetone phosphate + NADH + H(+)</text>
        <dbReference type="Rhea" id="RHEA:11092"/>
        <dbReference type="ChEBI" id="CHEBI:15378"/>
        <dbReference type="ChEBI" id="CHEBI:57540"/>
        <dbReference type="ChEBI" id="CHEBI:57597"/>
        <dbReference type="ChEBI" id="CHEBI:57642"/>
        <dbReference type="ChEBI" id="CHEBI:57945"/>
        <dbReference type="EC" id="1.1.1.94"/>
    </reaction>
</comment>
<evidence type="ECO:0000256" key="5">
    <source>
        <dbReference type="ARBA" id="ARBA00023002"/>
    </source>
</evidence>
<dbReference type="NCBIfam" id="NF000940">
    <property type="entry name" value="PRK00094.1-2"/>
    <property type="match status" value="1"/>
</dbReference>
<dbReference type="InterPro" id="IPR008927">
    <property type="entry name" value="6-PGluconate_DH-like_C_sf"/>
</dbReference>
<dbReference type="Proteomes" id="UP000192288">
    <property type="component" value="Unassembled WGS sequence"/>
</dbReference>
<evidence type="ECO:0000256" key="1">
    <source>
        <dbReference type="ARBA" id="ARBA00011009"/>
    </source>
</evidence>
<dbReference type="GO" id="GO:0006650">
    <property type="term" value="P:glycerophospholipid metabolic process"/>
    <property type="evidence" value="ECO:0007669"/>
    <property type="project" value="UniProtKB-UniRule"/>
</dbReference>
<feature type="binding site" evidence="14">
    <location>
        <position position="32"/>
    </location>
    <ligand>
        <name>NADPH</name>
        <dbReference type="ChEBI" id="CHEBI:57783"/>
    </ligand>
</feature>
<keyword evidence="8 14" id="KW-0594">Phospholipid biosynthesis</keyword>
<protein>
    <recommendedName>
        <fullName evidence="12 14">Glycerol-3-phosphate dehydrogenase [NAD(P)+]</fullName>
        <ecNumber evidence="11 14">1.1.1.94</ecNumber>
    </recommendedName>
    <alternativeName>
        <fullName evidence="14">NAD(P)(+)-dependent glycerol-3-phosphate dehydrogenase</fullName>
    </alternativeName>
    <alternativeName>
        <fullName evidence="13 14">NAD(P)H-dependent dihydroxyacetone-phosphate reductase</fullName>
    </alternativeName>
</protein>
<feature type="binding site" evidence="14">
    <location>
        <position position="49"/>
    </location>
    <ligand>
        <name>NADPH</name>
        <dbReference type="ChEBI" id="CHEBI:57783"/>
    </ligand>
</feature>
<dbReference type="FunFam" id="1.10.1040.10:FF:000001">
    <property type="entry name" value="Glycerol-3-phosphate dehydrogenase [NAD(P)+]"/>
    <property type="match status" value="1"/>
</dbReference>
<evidence type="ECO:0000256" key="13">
    <source>
        <dbReference type="ARBA" id="ARBA00080511"/>
    </source>
</evidence>
<evidence type="ECO:0000259" key="19">
    <source>
        <dbReference type="Pfam" id="PF01210"/>
    </source>
</evidence>
<keyword evidence="9 14" id="KW-1208">Phospholipid metabolism</keyword>
<keyword evidence="2 14" id="KW-0444">Lipid biosynthesis</keyword>
<dbReference type="STRING" id="33968.BMS77_03875"/>
<dbReference type="Gene3D" id="1.10.1040.10">
    <property type="entry name" value="N-(1-d-carboxylethyl)-l-norvaline Dehydrogenase, domain 2"/>
    <property type="match status" value="1"/>
</dbReference>
<comment type="pathway">
    <text evidence="14">Membrane lipid metabolism; glycerophospholipid metabolism.</text>
</comment>
<dbReference type="GO" id="GO:0051287">
    <property type="term" value="F:NAD binding"/>
    <property type="evidence" value="ECO:0007669"/>
    <property type="project" value="InterPro"/>
</dbReference>
<dbReference type="Pfam" id="PF07479">
    <property type="entry name" value="NAD_Gly3P_dh_C"/>
    <property type="match status" value="1"/>
</dbReference>
<evidence type="ECO:0000256" key="9">
    <source>
        <dbReference type="ARBA" id="ARBA00023264"/>
    </source>
</evidence>
<feature type="binding site" evidence="17">
    <location>
        <begin position="8"/>
        <end position="13"/>
    </location>
    <ligand>
        <name>NAD(+)</name>
        <dbReference type="ChEBI" id="CHEBI:57540"/>
    </ligand>
</feature>
<dbReference type="NCBIfam" id="NF000942">
    <property type="entry name" value="PRK00094.1-4"/>
    <property type="match status" value="1"/>
</dbReference>
<dbReference type="GO" id="GO:0046168">
    <property type="term" value="P:glycerol-3-phosphate catabolic process"/>
    <property type="evidence" value="ECO:0007669"/>
    <property type="project" value="InterPro"/>
</dbReference>
<feature type="binding site" evidence="14">
    <location>
        <position position="109"/>
    </location>
    <ligand>
        <name>NADPH</name>
        <dbReference type="ChEBI" id="CHEBI:57783"/>
    </ligand>
</feature>
<dbReference type="GO" id="GO:0008654">
    <property type="term" value="P:phospholipid biosynthetic process"/>
    <property type="evidence" value="ECO:0007669"/>
    <property type="project" value="UniProtKB-KW"/>
</dbReference>
<dbReference type="NCBIfam" id="NF000941">
    <property type="entry name" value="PRK00094.1-3"/>
    <property type="match status" value="1"/>
</dbReference>
<name>A0A1X0VFD3_LEUPS</name>
<feature type="binding site" evidence="14">
    <location>
        <position position="142"/>
    </location>
    <ligand>
        <name>sn-glycerol 3-phosphate</name>
        <dbReference type="ChEBI" id="CHEBI:57597"/>
    </ligand>
</feature>
<feature type="binding site" evidence="14">
    <location>
        <position position="248"/>
    </location>
    <ligand>
        <name>sn-glycerol 3-phosphate</name>
        <dbReference type="ChEBI" id="CHEBI:57597"/>
    </ligand>
</feature>
<feature type="binding site" evidence="14">
    <location>
        <position position="260"/>
    </location>
    <ligand>
        <name>sn-glycerol 3-phosphate</name>
        <dbReference type="ChEBI" id="CHEBI:57597"/>
    </ligand>
</feature>
<feature type="binding site" evidence="16">
    <location>
        <position position="109"/>
    </location>
    <ligand>
        <name>substrate</name>
    </ligand>
</feature>
<feature type="domain" description="Glycerol-3-phosphate dehydrogenase NAD-dependent N-terminal" evidence="19">
    <location>
        <begin position="3"/>
        <end position="164"/>
    </location>
</feature>
<keyword evidence="5 14" id="KW-0560">Oxidoreductase</keyword>
<feature type="binding site" evidence="14">
    <location>
        <position position="144"/>
    </location>
    <ligand>
        <name>NADPH</name>
        <dbReference type="ChEBI" id="CHEBI:57783"/>
    </ligand>
</feature>
<comment type="similarity">
    <text evidence="1 14 18">Belongs to the NAD-dependent glycerol-3-phosphate dehydrogenase family.</text>
</comment>
<dbReference type="GO" id="GO:0046167">
    <property type="term" value="P:glycerol-3-phosphate biosynthetic process"/>
    <property type="evidence" value="ECO:0007669"/>
    <property type="project" value="UniProtKB-UniRule"/>
</dbReference>
<dbReference type="PANTHER" id="PTHR11728">
    <property type="entry name" value="GLYCEROL-3-PHOSPHATE DEHYDROGENASE"/>
    <property type="match status" value="1"/>
</dbReference>
<dbReference type="GO" id="GO:0141152">
    <property type="term" value="F:glycerol-3-phosphate dehydrogenase (NAD+) activity"/>
    <property type="evidence" value="ECO:0007669"/>
    <property type="project" value="RHEA"/>
</dbReference>
<comment type="function">
    <text evidence="14">Catalyzes the reduction of the glycolytic intermediate dihydroxyacetone phosphate (DHAP) to sn-glycerol 3-phosphate (G3P), the key precursor for phospholipid synthesis.</text>
</comment>
<feature type="binding site" evidence="14">
    <location>
        <position position="12"/>
    </location>
    <ligand>
        <name>NADPH</name>
        <dbReference type="ChEBI" id="CHEBI:57783"/>
    </ligand>
</feature>